<gene>
    <name evidence="6" type="ORF">RI543_002546</name>
</gene>
<feature type="compositionally biased region" description="Basic and acidic residues" evidence="4">
    <location>
        <begin position="55"/>
        <end position="79"/>
    </location>
</feature>
<evidence type="ECO:0000259" key="5">
    <source>
        <dbReference type="Pfam" id="PF08242"/>
    </source>
</evidence>
<proteinExistence type="inferred from homology"/>
<protein>
    <recommendedName>
        <fullName evidence="5">Methyltransferase type 12 domain-containing protein</fullName>
    </recommendedName>
</protein>
<feature type="domain" description="Methyltransferase type 12" evidence="5">
    <location>
        <begin position="317"/>
        <end position="421"/>
    </location>
</feature>
<feature type="region of interest" description="Disordered" evidence="4">
    <location>
        <begin position="193"/>
        <end position="214"/>
    </location>
</feature>
<dbReference type="GO" id="GO:0052735">
    <property type="term" value="F:tRNA (cytidine-3-)-methyltransferase activity"/>
    <property type="evidence" value="ECO:0007669"/>
    <property type="project" value="TreeGrafter"/>
</dbReference>
<feature type="region of interest" description="Disordered" evidence="4">
    <location>
        <begin position="16"/>
        <end position="147"/>
    </location>
</feature>
<dbReference type="Proteomes" id="UP001306508">
    <property type="component" value="Unassembled WGS sequence"/>
</dbReference>
<feature type="compositionally biased region" description="Basic and acidic residues" evidence="4">
    <location>
        <begin position="98"/>
        <end position="114"/>
    </location>
</feature>
<dbReference type="PANTHER" id="PTHR22809:SF11">
    <property type="entry name" value="TRNA N(3)-METHYLCYTIDINE METHYLTRANSFERASE METTL2"/>
    <property type="match status" value="1"/>
</dbReference>
<feature type="compositionally biased region" description="Polar residues" evidence="4">
    <location>
        <begin position="80"/>
        <end position="91"/>
    </location>
</feature>
<reference evidence="7" key="1">
    <citation type="submission" date="2023-07" db="EMBL/GenBank/DDBJ databases">
        <title>A draft genome of Kazachstania heterogenica Y-27499.</title>
        <authorList>
            <person name="Donic C."/>
            <person name="Kralova J.S."/>
            <person name="Fidel L."/>
            <person name="Ben-Dor S."/>
            <person name="Jung S."/>
        </authorList>
    </citation>
    <scope>NUCLEOTIDE SEQUENCE [LARGE SCALE GENOMIC DNA]</scope>
    <source>
        <strain evidence="7">Y27499</strain>
    </source>
</reference>
<dbReference type="AlphaFoldDB" id="A0AAN7W2W4"/>
<evidence type="ECO:0000313" key="7">
    <source>
        <dbReference type="Proteomes" id="UP001306508"/>
    </source>
</evidence>
<sequence>MGVADLIKKFENIAKETSQEVSSSASRFGLAKKEVEKETIEKEENSDLAETPLQEEEKQEDKIDEKVSVEESSVEKNDTSTENQEQNQDVTQEVPVEEESRQVSEDDEQKKEEQSEQVEPAQQSTEGHSQIEREEKEEQNQMEEKDQQQEILWTIWKLWKILDLGISNYETDEIEAMTQEAKEEVFDELAHERQQNEIDDVKQSKTDNSRLGRDEPFEFGKRALTDESDVWDHNAWDNVDWGEEQIEEAMKKIEEQKSHPVSDFDKKLYNGNPARYWDIFYKNNRENFFKDRKWLQIEFPILYNSTRKNYGPVTIFEIGCGAGNTFFPILENNENEELTLVGADYAPKAVNLVKNSEKFDPKYGTVSVWDLANPDGVLPDGIQPHSVDIAVMIFVFSALSPSEWDIAMENLRKIMKPGGKILFREYSFGDMAQIRFKKNRFMEDNFYVRGDGTRVYFFKEEELREIFTKKNYFVENKIAVDRRLLVNRKRKLKMYRCWIQAIFDVPK</sequence>
<feature type="compositionally biased region" description="Basic and acidic residues" evidence="4">
    <location>
        <begin position="31"/>
        <end position="45"/>
    </location>
</feature>
<keyword evidence="7" id="KW-1185">Reference proteome</keyword>
<name>A0AAN7W2W4_9SACH</name>
<dbReference type="PANTHER" id="PTHR22809">
    <property type="entry name" value="METHYLTRANSFERASE-RELATED"/>
    <property type="match status" value="1"/>
</dbReference>
<accession>A0AAN7W2W4</accession>
<keyword evidence="3" id="KW-0808">Transferase</keyword>
<evidence type="ECO:0000256" key="4">
    <source>
        <dbReference type="SAM" id="MobiDB-lite"/>
    </source>
</evidence>
<dbReference type="EMBL" id="JAWIZZ010000045">
    <property type="protein sequence ID" value="KAK5780006.1"/>
    <property type="molecule type" value="Genomic_DNA"/>
</dbReference>
<evidence type="ECO:0000256" key="3">
    <source>
        <dbReference type="ARBA" id="ARBA00022679"/>
    </source>
</evidence>
<evidence type="ECO:0000313" key="6">
    <source>
        <dbReference type="EMBL" id="KAK5780006.1"/>
    </source>
</evidence>
<keyword evidence="2" id="KW-0489">Methyltransferase</keyword>
<dbReference type="FunFam" id="3.40.50.150:FF:000221">
    <property type="entry name" value="Methyltransferase-like protein"/>
    <property type="match status" value="1"/>
</dbReference>
<dbReference type="SUPFAM" id="SSF53335">
    <property type="entry name" value="S-adenosyl-L-methionine-dependent methyltransferases"/>
    <property type="match status" value="1"/>
</dbReference>
<dbReference type="Pfam" id="PF08242">
    <property type="entry name" value="Methyltransf_12"/>
    <property type="match status" value="1"/>
</dbReference>
<evidence type="ECO:0000256" key="1">
    <source>
        <dbReference type="ARBA" id="ARBA00009725"/>
    </source>
</evidence>
<dbReference type="CDD" id="cd02440">
    <property type="entry name" value="AdoMet_MTases"/>
    <property type="match status" value="1"/>
</dbReference>
<feature type="compositionally biased region" description="Basic and acidic residues" evidence="4">
    <location>
        <begin position="129"/>
        <end position="147"/>
    </location>
</feature>
<dbReference type="InterPro" id="IPR026113">
    <property type="entry name" value="METTL2/6/8-like"/>
</dbReference>
<dbReference type="InterPro" id="IPR029063">
    <property type="entry name" value="SAM-dependent_MTases_sf"/>
</dbReference>
<dbReference type="Gene3D" id="3.40.50.150">
    <property type="entry name" value="Vaccinia Virus protein VP39"/>
    <property type="match status" value="1"/>
</dbReference>
<comment type="similarity">
    <text evidence="1">Belongs to the methyltransferase superfamily. METL family.</text>
</comment>
<comment type="caution">
    <text evidence="6">The sequence shown here is derived from an EMBL/GenBank/DDBJ whole genome shotgun (WGS) entry which is preliminary data.</text>
</comment>
<dbReference type="InterPro" id="IPR013217">
    <property type="entry name" value="Methyltransf_12"/>
</dbReference>
<dbReference type="GO" id="GO:0032259">
    <property type="term" value="P:methylation"/>
    <property type="evidence" value="ECO:0007669"/>
    <property type="project" value="UniProtKB-KW"/>
</dbReference>
<organism evidence="6 7">
    <name type="scientific">Arxiozyma heterogenica</name>
    <dbReference type="NCBI Taxonomy" id="278026"/>
    <lineage>
        <taxon>Eukaryota</taxon>
        <taxon>Fungi</taxon>
        <taxon>Dikarya</taxon>
        <taxon>Ascomycota</taxon>
        <taxon>Saccharomycotina</taxon>
        <taxon>Saccharomycetes</taxon>
        <taxon>Saccharomycetales</taxon>
        <taxon>Saccharomycetaceae</taxon>
        <taxon>Arxiozyma</taxon>
    </lineage>
</organism>
<evidence type="ECO:0000256" key="2">
    <source>
        <dbReference type="ARBA" id="ARBA00022603"/>
    </source>
</evidence>